<dbReference type="InterPro" id="IPR031107">
    <property type="entry name" value="Small_HSP"/>
</dbReference>
<evidence type="ECO:0000313" key="5">
    <source>
        <dbReference type="Proteomes" id="UP000886744"/>
    </source>
</evidence>
<dbReference type="EMBL" id="DVHI01000017">
    <property type="protein sequence ID" value="HIR62107.1"/>
    <property type="molecule type" value="Genomic_DNA"/>
</dbReference>
<dbReference type="Proteomes" id="UP000886744">
    <property type="component" value="Unassembled WGS sequence"/>
</dbReference>
<feature type="domain" description="SHSP" evidence="3">
    <location>
        <begin position="29"/>
        <end position="146"/>
    </location>
</feature>
<organism evidence="4 5">
    <name type="scientific">Candidatus Coprenecus avistercoris</name>
    <dbReference type="NCBI Taxonomy" id="2840730"/>
    <lineage>
        <taxon>Bacteria</taxon>
        <taxon>Pseudomonadati</taxon>
        <taxon>Bacteroidota</taxon>
        <taxon>Bacteroidia</taxon>
        <taxon>Bacteroidales</taxon>
        <taxon>Rikenellaceae</taxon>
        <taxon>Rikenellaceae incertae sedis</taxon>
        <taxon>Candidatus Coprenecus</taxon>
    </lineage>
</organism>
<comment type="similarity">
    <text evidence="1 2">Belongs to the small heat shock protein (HSP20) family.</text>
</comment>
<protein>
    <submittedName>
        <fullName evidence="4">Hsp20/alpha crystallin family protein</fullName>
    </submittedName>
</protein>
<evidence type="ECO:0000313" key="4">
    <source>
        <dbReference type="EMBL" id="HIR62107.1"/>
    </source>
</evidence>
<evidence type="ECO:0000259" key="3">
    <source>
        <dbReference type="PROSITE" id="PS01031"/>
    </source>
</evidence>
<dbReference type="SUPFAM" id="SSF49764">
    <property type="entry name" value="HSP20-like chaperones"/>
    <property type="match status" value="1"/>
</dbReference>
<dbReference type="PROSITE" id="PS01031">
    <property type="entry name" value="SHSP"/>
    <property type="match status" value="1"/>
</dbReference>
<comment type="caution">
    <text evidence="4">The sequence shown here is derived from an EMBL/GenBank/DDBJ whole genome shotgun (WGS) entry which is preliminary data.</text>
</comment>
<dbReference type="CDD" id="cd06464">
    <property type="entry name" value="ACD_sHsps-like"/>
    <property type="match status" value="1"/>
</dbReference>
<dbReference type="InterPro" id="IPR002068">
    <property type="entry name" value="A-crystallin/Hsp20_dom"/>
</dbReference>
<name>A0A9D1J5X4_9BACT</name>
<proteinExistence type="inferred from homology"/>
<evidence type="ECO:0000256" key="1">
    <source>
        <dbReference type="PROSITE-ProRule" id="PRU00285"/>
    </source>
</evidence>
<dbReference type="InterPro" id="IPR008978">
    <property type="entry name" value="HSP20-like_chaperone"/>
</dbReference>
<sequence>MVPSRRTQQNWLPAFFNDFFDDDFRHFGNMMRTSSPAINVKENDKEYTVEIAAPGMSKNDFKIRINEENELVVTLEHKDEHKEEKKDEKYLRREFSYSHFEQALLLPDDIKKEEISASMEHGVLNITLPKMTEVPVTPKERFIDIK</sequence>
<dbReference type="PANTHER" id="PTHR11527">
    <property type="entry name" value="HEAT-SHOCK PROTEIN 20 FAMILY MEMBER"/>
    <property type="match status" value="1"/>
</dbReference>
<gene>
    <name evidence="4" type="ORF">IAC94_01110</name>
</gene>
<dbReference type="Gene3D" id="2.60.40.790">
    <property type="match status" value="1"/>
</dbReference>
<evidence type="ECO:0000256" key="2">
    <source>
        <dbReference type="RuleBase" id="RU003616"/>
    </source>
</evidence>
<accession>A0A9D1J5X4</accession>
<reference evidence="4" key="2">
    <citation type="journal article" date="2021" name="PeerJ">
        <title>Extensive microbial diversity within the chicken gut microbiome revealed by metagenomics and culture.</title>
        <authorList>
            <person name="Gilroy R."/>
            <person name="Ravi A."/>
            <person name="Getino M."/>
            <person name="Pursley I."/>
            <person name="Horton D.L."/>
            <person name="Alikhan N.F."/>
            <person name="Baker D."/>
            <person name="Gharbi K."/>
            <person name="Hall N."/>
            <person name="Watson M."/>
            <person name="Adriaenssens E.M."/>
            <person name="Foster-Nyarko E."/>
            <person name="Jarju S."/>
            <person name="Secka A."/>
            <person name="Antonio M."/>
            <person name="Oren A."/>
            <person name="Chaudhuri R.R."/>
            <person name="La Ragione R."/>
            <person name="Hildebrand F."/>
            <person name="Pallen M.J."/>
        </authorList>
    </citation>
    <scope>NUCLEOTIDE SEQUENCE</scope>
    <source>
        <strain evidence="4">ChiHjej13B12-12457</strain>
    </source>
</reference>
<dbReference type="Pfam" id="PF00011">
    <property type="entry name" value="HSP20"/>
    <property type="match status" value="1"/>
</dbReference>
<dbReference type="AlphaFoldDB" id="A0A9D1J5X4"/>
<reference evidence="4" key="1">
    <citation type="submission" date="2020-10" db="EMBL/GenBank/DDBJ databases">
        <authorList>
            <person name="Gilroy R."/>
        </authorList>
    </citation>
    <scope>NUCLEOTIDE SEQUENCE</scope>
    <source>
        <strain evidence="4">ChiHjej13B12-12457</strain>
    </source>
</reference>